<dbReference type="RefSeq" id="WP_005685306.1">
    <property type="nucleotide sequence ID" value="NZ_BSWG01000006.1"/>
</dbReference>
<comment type="caution">
    <text evidence="1">The sequence shown here is derived from an EMBL/GenBank/DDBJ whole genome shotgun (WGS) entry which is preliminary data.</text>
</comment>
<reference evidence="1 2" key="1">
    <citation type="submission" date="2017-01" db="EMBL/GenBank/DDBJ databases">
        <title>In silico prediction, in vitro antibacterial spectrum and physicochemical properties of a putative bacteriocin produced by Lactobacillus rhamnosus strain L156.4.</title>
        <authorList>
            <person name="Silveira A.M."/>
            <person name="Monteiro A.S."/>
            <person name="Santos V.L."/>
            <person name="Nicoli J.R."/>
            <person name="Azevedo V."/>
            <person name="Soares S.C."/>
            <person name="Castro-Oliveira L."/>
            <person name="Dias-Souza M.V."/>
            <person name="Nardi R.M."/>
        </authorList>
    </citation>
    <scope>NUCLEOTIDE SEQUENCE [LARGE SCALE GENOMIC DNA]</scope>
    <source>
        <strain evidence="1 2">L156.4</strain>
    </source>
</reference>
<evidence type="ECO:0000313" key="1">
    <source>
        <dbReference type="EMBL" id="ONN75952.1"/>
    </source>
</evidence>
<evidence type="ECO:0000313" key="2">
    <source>
        <dbReference type="Proteomes" id="UP000189067"/>
    </source>
</evidence>
<dbReference type="EMBL" id="MTJY01000007">
    <property type="protein sequence ID" value="ONN75952.1"/>
    <property type="molecule type" value="Genomic_DNA"/>
</dbReference>
<sequence>MIFFYGILFIIALTFLWVISTNEYAQLVQEEKSRPRAFVSALLLGWLDEHFLKSCSLQLKT</sequence>
<protein>
    <submittedName>
        <fullName evidence="1">Uncharacterized protein</fullName>
    </submittedName>
</protein>
<dbReference type="AlphaFoldDB" id="A0AAC9M1F6"/>
<accession>A0AAC9M1F6</accession>
<organism evidence="1 2">
    <name type="scientific">Lacticaseibacillus rhamnosus</name>
    <name type="common">Lactobacillus rhamnosus</name>
    <dbReference type="NCBI Taxonomy" id="47715"/>
    <lineage>
        <taxon>Bacteria</taxon>
        <taxon>Bacillati</taxon>
        <taxon>Bacillota</taxon>
        <taxon>Bacilli</taxon>
        <taxon>Lactobacillales</taxon>
        <taxon>Lactobacillaceae</taxon>
        <taxon>Lacticaseibacillus</taxon>
    </lineage>
</organism>
<dbReference type="Proteomes" id="UP000189067">
    <property type="component" value="Unassembled WGS sequence"/>
</dbReference>
<proteinExistence type="predicted"/>
<gene>
    <name evidence="1" type="ORF">BWR10_01160</name>
</gene>
<name>A0AAC9M1F6_LACRH</name>